<dbReference type="OrthoDB" id="9797543at2"/>
<keyword evidence="2" id="KW-0812">Transmembrane</keyword>
<dbReference type="SMART" id="SM00530">
    <property type="entry name" value="HTH_XRE"/>
    <property type="match status" value="1"/>
</dbReference>
<sequence>MDFQELGLTLKRERENKGLTIEMVMEATKISRSNIVAMENGDRASLPHPVYAKGFVKSYARYLGMDAEELSLVVDQEYQDQANGPEEHIYEVSPAAEKAFQDGGEMDSKRKSKWPTLLILVLLLIGAAIFFFNMNGMDEQQDQTPEVSMEQQNENVAPQMEQPEPVAPAEEIASEEVVSDEEFGVDASAEADVTPNASDEQAVVEDEEQVVAATEPDRSAVEVQEDAAPAQTAATPAEPAQREVVEAEDPKYAHVLVVQATTDKGCWVGVWKGDEARMSRDFVLQKGEPLRLMFNTPRRIRIGNVAGVTVTYNGAPYELNKSKSNIQTLRFGQ</sequence>
<keyword evidence="2" id="KW-0472">Membrane</keyword>
<evidence type="ECO:0000313" key="5">
    <source>
        <dbReference type="Proteomes" id="UP000219215"/>
    </source>
</evidence>
<dbReference type="InterPro" id="IPR025194">
    <property type="entry name" value="RodZ-like_C"/>
</dbReference>
<dbReference type="AlphaFoldDB" id="A0A2C8F5M0"/>
<dbReference type="InterPro" id="IPR001387">
    <property type="entry name" value="Cro/C1-type_HTH"/>
</dbReference>
<dbReference type="Pfam" id="PF13413">
    <property type="entry name" value="HTH_25"/>
    <property type="match status" value="1"/>
</dbReference>
<dbReference type="Gene3D" id="1.10.260.40">
    <property type="entry name" value="lambda repressor-like DNA-binding domains"/>
    <property type="match status" value="1"/>
</dbReference>
<dbReference type="InterPro" id="IPR010982">
    <property type="entry name" value="Lambda_DNA-bd_dom_sf"/>
</dbReference>
<dbReference type="InterPro" id="IPR050400">
    <property type="entry name" value="Bact_Cytoskel_RodZ"/>
</dbReference>
<feature type="compositionally biased region" description="Low complexity" evidence="1">
    <location>
        <begin position="226"/>
        <end position="239"/>
    </location>
</feature>
<keyword evidence="5" id="KW-1185">Reference proteome</keyword>
<dbReference type="GO" id="GO:0003677">
    <property type="term" value="F:DNA binding"/>
    <property type="evidence" value="ECO:0007669"/>
    <property type="project" value="InterPro"/>
</dbReference>
<dbReference type="CDD" id="cd00093">
    <property type="entry name" value="HTH_XRE"/>
    <property type="match status" value="1"/>
</dbReference>
<dbReference type="PANTHER" id="PTHR34475:SF1">
    <property type="entry name" value="CYTOSKELETON PROTEIN RODZ"/>
    <property type="match status" value="1"/>
</dbReference>
<feature type="region of interest" description="Disordered" evidence="1">
    <location>
        <begin position="191"/>
        <end position="239"/>
    </location>
</feature>
<feature type="region of interest" description="Disordered" evidence="1">
    <location>
        <begin position="141"/>
        <end position="168"/>
    </location>
</feature>
<dbReference type="PANTHER" id="PTHR34475">
    <property type="match status" value="1"/>
</dbReference>
<reference evidence="5" key="1">
    <citation type="submission" date="2017-09" db="EMBL/GenBank/DDBJ databases">
        <authorList>
            <person name="Regsiter A."/>
            <person name="William W."/>
        </authorList>
    </citation>
    <scope>NUCLEOTIDE SEQUENCE [LARGE SCALE GENOMIC DNA]</scope>
    <source>
        <strain evidence="5">500-1</strain>
    </source>
</reference>
<dbReference type="PROSITE" id="PS50943">
    <property type="entry name" value="HTH_CROC1"/>
    <property type="match status" value="1"/>
</dbReference>
<dbReference type="EMBL" id="LT907975">
    <property type="protein sequence ID" value="SOB57714.1"/>
    <property type="molecule type" value="Genomic_DNA"/>
</dbReference>
<evidence type="ECO:0000259" key="3">
    <source>
        <dbReference type="PROSITE" id="PS50943"/>
    </source>
</evidence>
<dbReference type="KEGG" id="pprf:DPRO_0827"/>
<dbReference type="Proteomes" id="UP000219215">
    <property type="component" value="Chromosome DPRO"/>
</dbReference>
<accession>A0A2C8F5M0</accession>
<feature type="compositionally biased region" description="Polar residues" evidence="1">
    <location>
        <begin position="142"/>
        <end position="156"/>
    </location>
</feature>
<organism evidence="4 5">
    <name type="scientific">Pseudodesulfovibrio profundus</name>
    <dbReference type="NCBI Taxonomy" id="57320"/>
    <lineage>
        <taxon>Bacteria</taxon>
        <taxon>Pseudomonadati</taxon>
        <taxon>Thermodesulfobacteriota</taxon>
        <taxon>Desulfovibrionia</taxon>
        <taxon>Desulfovibrionales</taxon>
        <taxon>Desulfovibrionaceae</taxon>
    </lineage>
</organism>
<feature type="domain" description="HTH cro/C1-type" evidence="3">
    <location>
        <begin position="10"/>
        <end position="70"/>
    </location>
</feature>
<keyword evidence="2" id="KW-1133">Transmembrane helix</keyword>
<dbReference type="SUPFAM" id="SSF47413">
    <property type="entry name" value="lambda repressor-like DNA-binding domains"/>
    <property type="match status" value="1"/>
</dbReference>
<feature type="transmembrane region" description="Helical" evidence="2">
    <location>
        <begin position="116"/>
        <end position="134"/>
    </location>
</feature>
<dbReference type="Pfam" id="PF13464">
    <property type="entry name" value="RodZ_C"/>
    <property type="match status" value="1"/>
</dbReference>
<evidence type="ECO:0000256" key="2">
    <source>
        <dbReference type="SAM" id="Phobius"/>
    </source>
</evidence>
<gene>
    <name evidence="4" type="ORF">DPRO_0827</name>
</gene>
<evidence type="ECO:0000256" key="1">
    <source>
        <dbReference type="SAM" id="MobiDB-lite"/>
    </source>
</evidence>
<proteinExistence type="predicted"/>
<evidence type="ECO:0000313" key="4">
    <source>
        <dbReference type="EMBL" id="SOB57714.1"/>
    </source>
</evidence>
<name>A0A2C8F5M0_9BACT</name>
<dbReference type="RefSeq" id="WP_097010922.1">
    <property type="nucleotide sequence ID" value="NZ_LT907975.1"/>
</dbReference>
<protein>
    <submittedName>
        <fullName evidence="4">Transcriptional regulator, XRE family</fullName>
    </submittedName>
</protein>